<dbReference type="RefSeq" id="WP_021297902.1">
    <property type="nucleotide sequence ID" value="NZ_AURB01000164.1"/>
</dbReference>
<keyword evidence="3" id="KW-1003">Cell membrane</keyword>
<dbReference type="STRING" id="1356854.N007_01505"/>
<keyword evidence="4" id="KW-0812">Transmembrane</keyword>
<dbReference type="InterPro" id="IPR004638">
    <property type="entry name" value="EmrB-like"/>
</dbReference>
<dbReference type="InterPro" id="IPR020846">
    <property type="entry name" value="MFS_dom"/>
</dbReference>
<comment type="subcellular location">
    <subcellularLocation>
        <location evidence="1">Cell membrane</location>
        <topology evidence="1">Multi-pass membrane protein</topology>
    </subcellularLocation>
</comment>
<gene>
    <name evidence="7" type="ORF">K1I37_04830</name>
</gene>
<organism evidence="7 8">
    <name type="scientific">Alicyclobacillus acidoterrestris (strain ATCC 49025 / DSM 3922 / CIP 106132 / NCIMB 13137 / GD3B)</name>
    <dbReference type="NCBI Taxonomy" id="1356854"/>
    <lineage>
        <taxon>Bacteria</taxon>
        <taxon>Bacillati</taxon>
        <taxon>Bacillota</taxon>
        <taxon>Bacilli</taxon>
        <taxon>Bacillales</taxon>
        <taxon>Alicyclobacillaceae</taxon>
        <taxon>Alicyclobacillus</taxon>
    </lineage>
</organism>
<evidence type="ECO:0000256" key="3">
    <source>
        <dbReference type="ARBA" id="ARBA00022475"/>
    </source>
</evidence>
<dbReference type="Gene3D" id="1.20.1720.10">
    <property type="entry name" value="Multidrug resistance protein D"/>
    <property type="match status" value="1"/>
</dbReference>
<accession>A0A9E7D0I5</accession>
<accession>T0BQQ2</accession>
<dbReference type="PROSITE" id="PS50850">
    <property type="entry name" value="MFS"/>
    <property type="match status" value="1"/>
</dbReference>
<dbReference type="Pfam" id="PF07690">
    <property type="entry name" value="MFS_1"/>
    <property type="match status" value="2"/>
</dbReference>
<dbReference type="NCBIfam" id="TIGR00711">
    <property type="entry name" value="efflux_EmrB"/>
    <property type="match status" value="1"/>
</dbReference>
<dbReference type="InterPro" id="IPR011701">
    <property type="entry name" value="MFS"/>
</dbReference>
<evidence type="ECO:0000313" key="8">
    <source>
        <dbReference type="Proteomes" id="UP000829401"/>
    </source>
</evidence>
<dbReference type="EMBL" id="CP080467">
    <property type="protein sequence ID" value="UNO49837.1"/>
    <property type="molecule type" value="Genomic_DNA"/>
</dbReference>
<dbReference type="Proteomes" id="UP000829401">
    <property type="component" value="Chromosome"/>
</dbReference>
<keyword evidence="5" id="KW-1133">Transmembrane helix</keyword>
<dbReference type="AlphaFoldDB" id="T0BQQ2"/>
<dbReference type="Gene3D" id="1.20.1250.20">
    <property type="entry name" value="MFS general substrate transporter like domains"/>
    <property type="match status" value="1"/>
</dbReference>
<evidence type="ECO:0000256" key="4">
    <source>
        <dbReference type="ARBA" id="ARBA00022692"/>
    </source>
</evidence>
<dbReference type="InterPro" id="IPR036259">
    <property type="entry name" value="MFS_trans_sf"/>
</dbReference>
<dbReference type="eggNOG" id="COG0477">
    <property type="taxonomic scope" value="Bacteria"/>
</dbReference>
<dbReference type="CDD" id="cd17321">
    <property type="entry name" value="MFS_MMR_MDR_like"/>
    <property type="match status" value="1"/>
</dbReference>
<dbReference type="PANTHER" id="PTHR42718">
    <property type="entry name" value="MAJOR FACILITATOR SUPERFAMILY MULTIDRUG TRANSPORTER MFSC"/>
    <property type="match status" value="1"/>
</dbReference>
<keyword evidence="6" id="KW-0472">Membrane</keyword>
<dbReference type="PANTHER" id="PTHR42718:SF46">
    <property type="entry name" value="BLR6921 PROTEIN"/>
    <property type="match status" value="1"/>
</dbReference>
<keyword evidence="2" id="KW-0813">Transport</keyword>
<evidence type="ECO:0000256" key="5">
    <source>
        <dbReference type="ARBA" id="ARBA00022989"/>
    </source>
</evidence>
<protein>
    <submittedName>
        <fullName evidence="7">MFS transporter</fullName>
    </submittedName>
</protein>
<proteinExistence type="predicted"/>
<evidence type="ECO:0000256" key="2">
    <source>
        <dbReference type="ARBA" id="ARBA00022448"/>
    </source>
</evidence>
<reference evidence="8" key="1">
    <citation type="journal article" date="2022" name="G3 (Bethesda)">
        <title>Unveiling the complete genome sequence of Alicyclobacillus acidoterrestris DSM 3922T, a taint-producing strain.</title>
        <authorList>
            <person name="Leonardo I.C."/>
            <person name="Barreto Crespo M.T."/>
            <person name="Gaspar F.B."/>
        </authorList>
    </citation>
    <scope>NUCLEOTIDE SEQUENCE [LARGE SCALE GENOMIC DNA]</scope>
    <source>
        <strain evidence="8">DSM 3922</strain>
    </source>
</reference>
<keyword evidence="8" id="KW-1185">Reference proteome</keyword>
<evidence type="ECO:0000256" key="1">
    <source>
        <dbReference type="ARBA" id="ARBA00004651"/>
    </source>
</evidence>
<dbReference type="KEGG" id="aaco:K1I37_04830"/>
<evidence type="ECO:0000256" key="6">
    <source>
        <dbReference type="ARBA" id="ARBA00023136"/>
    </source>
</evidence>
<name>T0BQQ2_ALIAG</name>
<dbReference type="GO" id="GO:0005886">
    <property type="term" value="C:plasma membrane"/>
    <property type="evidence" value="ECO:0007669"/>
    <property type="project" value="UniProtKB-SubCell"/>
</dbReference>
<dbReference type="GO" id="GO:0022857">
    <property type="term" value="F:transmembrane transporter activity"/>
    <property type="evidence" value="ECO:0007669"/>
    <property type="project" value="InterPro"/>
</dbReference>
<evidence type="ECO:0000313" key="7">
    <source>
        <dbReference type="EMBL" id="UNO49837.1"/>
    </source>
</evidence>
<dbReference type="SUPFAM" id="SSF103473">
    <property type="entry name" value="MFS general substrate transporter"/>
    <property type="match status" value="2"/>
</dbReference>
<sequence>MSAQPTKAASSRYPWMVLSVTSLGVMLTLLNVGTLNVALPVVSAHFHATATTANWILLSYLLFNTIFILIFGRIADMFGRRRLYIIGLSAFTVVSLLIGFAPNIWVLLVLRAIQAAGGAIVVTNTTPLLTDAFPAKTLPKGLGINVLVASVAQLIGPVVGGFFASDLGWQWVFWFNVPFGIVGVVWAMMTLRKSSTKGTREAFDIPGNILIFFALGGAILALSEGSTLGWGNPLVIAGLLAFVILTPIFLRVEWKSKSPLMDLRLFGQRRYAMAYASTFLNSFARSAVVLLMALYYETLNHASAFTAGLAVLPVTIGMVLLSPVAGSLASRYDARLLSSTGLGLSGVGVLILIFEVGPTSSFAVAAIGMFLVGAGTALFMTPNTSSIMTTIDPAHRGSANGLRSMLQNMGQVISTALSLMIVTANLPPRLQSSIYEGSTGAIPANDVHLIVVGFRYALIAMLVATIIGMFTSLVRGQRPVPPAKSSMR</sequence>